<sequence>MAISLLPLLVCALSFLIGSSFGSLAAGRGIGVNYGRLGSNLPPPDRVVSLLKSRNVTRTRVFNPDQDVLRAFEGSGVEVTLGTLNGDLPALASDKSFAAEWVNDNIVPFADSVAFRYITVGNEVIPSELGPAVQNLEEALRSVNLQIPVTTVVATNVLGVSFPPSQGAFSEAAGPIMTSLLAFLASKNTPLLVNVYPYFAYAADPKSFILDYALLNTTKVIVHDGALGYTNLFDAIVDAVYSAMEKVSASSIDIAVSETGWPSGGGPVAATIENARIYNNNVAERVKADVGTPKRPGKFIETYLFALFNENRKPEGTEQNFGLYYPNMTEVYRVDLS</sequence>
<comment type="similarity">
    <text evidence="1 4">Belongs to the glycosyl hydrolase 17 family.</text>
</comment>
<keyword evidence="3 5" id="KW-0326">Glycosidase</keyword>
<evidence type="ECO:0000256" key="4">
    <source>
        <dbReference type="RuleBase" id="RU004335"/>
    </source>
</evidence>
<dbReference type="GO" id="GO:0042973">
    <property type="term" value="F:glucan endo-1,3-beta-D-glucosidase activity"/>
    <property type="evidence" value="ECO:0007669"/>
    <property type="project" value="UniProtKB-ARBA"/>
</dbReference>
<dbReference type="FunFam" id="3.20.20.80:FF:000010">
    <property type="entry name" value="glucan endo-1,3-beta-glucosidase, basic"/>
    <property type="match status" value="1"/>
</dbReference>
<name>A0A5P1EF72_ASPOF</name>
<dbReference type="GO" id="GO:0005975">
    <property type="term" value="P:carbohydrate metabolic process"/>
    <property type="evidence" value="ECO:0007669"/>
    <property type="project" value="InterPro"/>
</dbReference>
<organism evidence="7 8">
    <name type="scientific">Asparagus officinalis</name>
    <name type="common">Garden asparagus</name>
    <dbReference type="NCBI Taxonomy" id="4686"/>
    <lineage>
        <taxon>Eukaryota</taxon>
        <taxon>Viridiplantae</taxon>
        <taxon>Streptophyta</taxon>
        <taxon>Embryophyta</taxon>
        <taxon>Tracheophyta</taxon>
        <taxon>Spermatophyta</taxon>
        <taxon>Magnoliopsida</taxon>
        <taxon>Liliopsida</taxon>
        <taxon>Asparagales</taxon>
        <taxon>Asparagaceae</taxon>
        <taxon>Asparagoideae</taxon>
        <taxon>Asparagus</taxon>
    </lineage>
</organism>
<proteinExistence type="inferred from homology"/>
<dbReference type="EMBL" id="CM007387">
    <property type="protein sequence ID" value="ONK63489.1"/>
    <property type="molecule type" value="Genomic_DNA"/>
</dbReference>
<keyword evidence="6" id="KW-0732">Signal</keyword>
<evidence type="ECO:0000256" key="5">
    <source>
        <dbReference type="RuleBase" id="RU004336"/>
    </source>
</evidence>
<keyword evidence="8" id="KW-1185">Reference proteome</keyword>
<dbReference type="InterPro" id="IPR044965">
    <property type="entry name" value="Glyco_hydro_17_plant"/>
</dbReference>
<accession>A0A5P1EF72</accession>
<dbReference type="Pfam" id="PF00332">
    <property type="entry name" value="Glyco_hydro_17"/>
    <property type="match status" value="1"/>
</dbReference>
<dbReference type="InterPro" id="IPR017853">
    <property type="entry name" value="GH"/>
</dbReference>
<dbReference type="Gene3D" id="3.20.20.80">
    <property type="entry name" value="Glycosidases"/>
    <property type="match status" value="1"/>
</dbReference>
<dbReference type="InterPro" id="IPR000490">
    <property type="entry name" value="Glyco_hydro_17"/>
</dbReference>
<feature type="signal peptide" evidence="6">
    <location>
        <begin position="1"/>
        <end position="22"/>
    </location>
</feature>
<dbReference type="SUPFAM" id="SSF51445">
    <property type="entry name" value="(Trans)glycosidases"/>
    <property type="match status" value="1"/>
</dbReference>
<evidence type="ECO:0000256" key="6">
    <source>
        <dbReference type="SAM" id="SignalP"/>
    </source>
</evidence>
<dbReference type="PROSITE" id="PS00587">
    <property type="entry name" value="GLYCOSYL_HYDROL_F17"/>
    <property type="match status" value="1"/>
</dbReference>
<evidence type="ECO:0000313" key="7">
    <source>
        <dbReference type="EMBL" id="ONK63489.1"/>
    </source>
</evidence>
<dbReference type="OMA" id="TIHFRCI"/>
<evidence type="ECO:0000256" key="3">
    <source>
        <dbReference type="ARBA" id="ARBA00023295"/>
    </source>
</evidence>
<gene>
    <name evidence="7" type="ORF">A4U43_C07F15680</name>
</gene>
<dbReference type="Gramene" id="ONK63489">
    <property type="protein sequence ID" value="ONK63489"/>
    <property type="gene ID" value="A4U43_C07F15680"/>
</dbReference>
<feature type="chain" id="PRO_5024388563" description="Glucan endo-1,3-beta-D-glucosidase" evidence="6">
    <location>
        <begin position="23"/>
        <end position="337"/>
    </location>
</feature>
<dbReference type="Proteomes" id="UP000243459">
    <property type="component" value="Chromosome 7"/>
</dbReference>
<reference evidence="8" key="1">
    <citation type="journal article" date="2017" name="Nat. Commun.">
        <title>The asparagus genome sheds light on the origin and evolution of a young Y chromosome.</title>
        <authorList>
            <person name="Harkess A."/>
            <person name="Zhou J."/>
            <person name="Xu C."/>
            <person name="Bowers J.E."/>
            <person name="Van der Hulst R."/>
            <person name="Ayyampalayam S."/>
            <person name="Mercati F."/>
            <person name="Riccardi P."/>
            <person name="McKain M.R."/>
            <person name="Kakrana A."/>
            <person name="Tang H."/>
            <person name="Ray J."/>
            <person name="Groenendijk J."/>
            <person name="Arikit S."/>
            <person name="Mathioni S.M."/>
            <person name="Nakano M."/>
            <person name="Shan H."/>
            <person name="Telgmann-Rauber A."/>
            <person name="Kanno A."/>
            <person name="Yue Z."/>
            <person name="Chen H."/>
            <person name="Li W."/>
            <person name="Chen Y."/>
            <person name="Xu X."/>
            <person name="Zhang Y."/>
            <person name="Luo S."/>
            <person name="Chen H."/>
            <person name="Gao J."/>
            <person name="Mao Z."/>
            <person name="Pires J.C."/>
            <person name="Luo M."/>
            <person name="Kudrna D."/>
            <person name="Wing R.A."/>
            <person name="Meyers B.C."/>
            <person name="Yi K."/>
            <person name="Kong H."/>
            <person name="Lavrijsen P."/>
            <person name="Sunseri F."/>
            <person name="Falavigna A."/>
            <person name="Ye Y."/>
            <person name="Leebens-Mack J.H."/>
            <person name="Chen G."/>
        </authorList>
    </citation>
    <scope>NUCLEOTIDE SEQUENCE [LARGE SCALE GENOMIC DNA]</scope>
    <source>
        <strain evidence="8">cv. DH0086</strain>
    </source>
</reference>
<keyword evidence="2 5" id="KW-0378">Hydrolase</keyword>
<protein>
    <recommendedName>
        <fullName evidence="9">Glucan endo-1,3-beta-D-glucosidase</fullName>
    </recommendedName>
</protein>
<evidence type="ECO:0008006" key="9">
    <source>
        <dbReference type="Google" id="ProtNLM"/>
    </source>
</evidence>
<dbReference type="AlphaFoldDB" id="A0A5P1EF72"/>
<dbReference type="PANTHER" id="PTHR32227">
    <property type="entry name" value="GLUCAN ENDO-1,3-BETA-GLUCOSIDASE BG1-RELATED-RELATED"/>
    <property type="match status" value="1"/>
</dbReference>
<evidence type="ECO:0000256" key="1">
    <source>
        <dbReference type="ARBA" id="ARBA00008773"/>
    </source>
</evidence>
<evidence type="ECO:0000256" key="2">
    <source>
        <dbReference type="ARBA" id="ARBA00022801"/>
    </source>
</evidence>
<evidence type="ECO:0000313" key="8">
    <source>
        <dbReference type="Proteomes" id="UP000243459"/>
    </source>
</evidence>